<gene>
    <name evidence="2" type="ORF">QUF89_19365</name>
</gene>
<dbReference type="EMBL" id="JAUCEY010000008">
    <property type="protein sequence ID" value="MDM5454287.1"/>
    <property type="molecule type" value="Genomic_DNA"/>
</dbReference>
<dbReference type="RefSeq" id="WP_061462537.1">
    <property type="nucleotide sequence ID" value="NZ_CP011008.1"/>
</dbReference>
<evidence type="ECO:0000313" key="3">
    <source>
        <dbReference type="Proteomes" id="UP001234602"/>
    </source>
</evidence>
<dbReference type="AlphaFoldDB" id="A0AAW7IVR7"/>
<feature type="signal peptide" evidence="1">
    <location>
        <begin position="1"/>
        <end position="26"/>
    </location>
</feature>
<sequence length="150" mass="15992">MKKISKLGFLSILLVVLMFSSTVAFAEEGESIGVTPVNEGGGITVFGTSTPSSSHNLVKSGRMTFSGSAQGSNLYTNKYFTGKSQVKLSVKNNHSATLALKVYKNTSIFAVYSETLKSGETLTAFPSGLDKSGLYYIKFVAPSNFSGYVE</sequence>
<reference evidence="2" key="1">
    <citation type="submission" date="2023-06" db="EMBL/GenBank/DDBJ databases">
        <title>Comparative genomics of Bacillaceae isolates and their secondary metabolite potential.</title>
        <authorList>
            <person name="Song L."/>
            <person name="Nielsen L.J."/>
            <person name="Mohite O."/>
            <person name="Xu X."/>
            <person name="Weber T."/>
            <person name="Kovacs A.T."/>
        </authorList>
    </citation>
    <scope>NUCLEOTIDE SEQUENCE</scope>
    <source>
        <strain evidence="2">D8_B_37</strain>
    </source>
</reference>
<evidence type="ECO:0000256" key="1">
    <source>
        <dbReference type="SAM" id="SignalP"/>
    </source>
</evidence>
<proteinExistence type="predicted"/>
<accession>A0AAW7IVR7</accession>
<protein>
    <submittedName>
        <fullName evidence="2">Uncharacterized protein</fullName>
    </submittedName>
</protein>
<dbReference type="Proteomes" id="UP001234602">
    <property type="component" value="Unassembled WGS sequence"/>
</dbReference>
<keyword evidence="1" id="KW-0732">Signal</keyword>
<feature type="chain" id="PRO_5043386821" evidence="1">
    <location>
        <begin position="27"/>
        <end position="150"/>
    </location>
</feature>
<comment type="caution">
    <text evidence="2">The sequence shown here is derived from an EMBL/GenBank/DDBJ whole genome shotgun (WGS) entry which is preliminary data.</text>
</comment>
<name>A0AAW7IVR7_9BACI</name>
<organism evidence="2 3">
    <name type="scientific">Peribacillus simplex</name>
    <dbReference type="NCBI Taxonomy" id="1478"/>
    <lineage>
        <taxon>Bacteria</taxon>
        <taxon>Bacillati</taxon>
        <taxon>Bacillota</taxon>
        <taxon>Bacilli</taxon>
        <taxon>Bacillales</taxon>
        <taxon>Bacillaceae</taxon>
        <taxon>Peribacillus</taxon>
    </lineage>
</organism>
<evidence type="ECO:0000313" key="2">
    <source>
        <dbReference type="EMBL" id="MDM5454287.1"/>
    </source>
</evidence>